<reference evidence="1 2" key="1">
    <citation type="journal article" date="2010" name="J. Bacteriol.">
        <title>Genome sequence of the oligotrophic marine Gammaproteobacterium HTCC2143, isolated from the Oregon Coast.</title>
        <authorList>
            <person name="Oh H.M."/>
            <person name="Kang I."/>
            <person name="Ferriera S."/>
            <person name="Giovannoni S.J."/>
            <person name="Cho J.C."/>
        </authorList>
    </citation>
    <scope>NUCLEOTIDE SEQUENCE [LARGE SCALE GENOMIC DNA]</scope>
    <source>
        <strain evidence="1 2">HTCC2143</strain>
    </source>
</reference>
<comment type="caution">
    <text evidence="1">The sequence shown here is derived from an EMBL/GenBank/DDBJ whole genome shotgun (WGS) entry which is preliminary data.</text>
</comment>
<name>A0Y8E2_9GAMM</name>
<dbReference type="EMBL" id="AAVT01000001">
    <property type="protein sequence ID" value="EAW32396.1"/>
    <property type="molecule type" value="Genomic_DNA"/>
</dbReference>
<dbReference type="AlphaFoldDB" id="A0Y8E2"/>
<keyword evidence="1" id="KW-0456">Lyase</keyword>
<accession>A0Y8E2</accession>
<dbReference type="GO" id="GO:0003994">
    <property type="term" value="F:aconitate hydratase activity"/>
    <property type="evidence" value="ECO:0007669"/>
    <property type="project" value="UniProtKB-EC"/>
</dbReference>
<dbReference type="EC" id="4.2.1.3" evidence="1"/>
<organism evidence="1 2">
    <name type="scientific">marine gamma proteobacterium HTCC2143</name>
    <dbReference type="NCBI Taxonomy" id="247633"/>
    <lineage>
        <taxon>Bacteria</taxon>
        <taxon>Pseudomonadati</taxon>
        <taxon>Pseudomonadota</taxon>
        <taxon>Gammaproteobacteria</taxon>
        <taxon>Cellvibrionales</taxon>
        <taxon>Spongiibacteraceae</taxon>
        <taxon>BD1-7 clade</taxon>
    </lineage>
</organism>
<dbReference type="Proteomes" id="UP000004931">
    <property type="component" value="Unassembled WGS sequence"/>
</dbReference>
<protein>
    <submittedName>
        <fullName evidence="1">Aconitate hydratase</fullName>
        <ecNumber evidence="1">4.2.1.3</ecNumber>
    </submittedName>
</protein>
<gene>
    <name evidence="1" type="ORF">GP2143_14111</name>
</gene>
<sequence length="213" mass="24284">MSKRWGLLKTLYFYFARFCAKYLRINGSLCLIFSTPLLNEEDDDCDTSNPSKVLTNEELKAYSLGNPALDMDPEMLSSALARGDYCVGTIIDGQLVSYAWRSFSDVPHTDKIWVRVGPNSSYNYKSYTLPAFRGQHIGERRKYCGNKPLQRRGINNKQSFIASTNYSSLAGTRRGNSKHLGYAGYLHLFGKIFLFHSPGVKKERFEFFLHEGD</sequence>
<evidence type="ECO:0000313" key="2">
    <source>
        <dbReference type="Proteomes" id="UP000004931"/>
    </source>
</evidence>
<evidence type="ECO:0000313" key="1">
    <source>
        <dbReference type="EMBL" id="EAW32396.1"/>
    </source>
</evidence>
<keyword evidence="2" id="KW-1185">Reference proteome</keyword>
<proteinExistence type="predicted"/>